<reference evidence="2" key="1">
    <citation type="submission" date="2019-08" db="EMBL/GenBank/DDBJ databases">
        <authorList>
            <person name="Kucharzyk K."/>
            <person name="Murdoch R.W."/>
            <person name="Higgins S."/>
            <person name="Loffler F."/>
        </authorList>
    </citation>
    <scope>NUCLEOTIDE SEQUENCE</scope>
</reference>
<protein>
    <recommendedName>
        <fullName evidence="1">Transposase IS200-like domain-containing protein</fullName>
    </recommendedName>
</protein>
<dbReference type="PANTHER" id="PTHR33360:SF2">
    <property type="entry name" value="TRANSPOSASE FOR INSERTION SEQUENCE ELEMENT IS200"/>
    <property type="match status" value="1"/>
</dbReference>
<dbReference type="SUPFAM" id="SSF143422">
    <property type="entry name" value="Transposase IS200-like"/>
    <property type="match status" value="1"/>
</dbReference>
<accession>A0A644WDD7</accession>
<dbReference type="GO" id="GO:0006313">
    <property type="term" value="P:DNA transposition"/>
    <property type="evidence" value="ECO:0007669"/>
    <property type="project" value="InterPro"/>
</dbReference>
<dbReference type="GO" id="GO:0004803">
    <property type="term" value="F:transposase activity"/>
    <property type="evidence" value="ECO:0007669"/>
    <property type="project" value="InterPro"/>
</dbReference>
<sequence>MANTYTQLYVHFVFAVQDRTSLIKSSWKDSLYKYISAIINEQGHKPYIINGMMDHIHLLVSMNPKQSPSDLMYHVKRSSSKWINSNRLVMGKFTWQEGFGAFTLDKSQIVCKIDYIKNQQQHHAKKSFREEYLEFLKESEVDYDDRYIFRDV</sequence>
<dbReference type="AlphaFoldDB" id="A0A644WDD7"/>
<dbReference type="SMART" id="SM01321">
    <property type="entry name" value="Y1_Tnp"/>
    <property type="match status" value="1"/>
</dbReference>
<dbReference type="InterPro" id="IPR036515">
    <property type="entry name" value="Transposase_17_sf"/>
</dbReference>
<dbReference type="PANTHER" id="PTHR33360">
    <property type="entry name" value="TRANSPOSASE FOR INSERTION SEQUENCE ELEMENT IS200"/>
    <property type="match status" value="1"/>
</dbReference>
<comment type="caution">
    <text evidence="2">The sequence shown here is derived from an EMBL/GenBank/DDBJ whole genome shotgun (WGS) entry which is preliminary data.</text>
</comment>
<dbReference type="Pfam" id="PF01797">
    <property type="entry name" value="Y1_Tnp"/>
    <property type="match status" value="1"/>
</dbReference>
<dbReference type="Gene3D" id="3.30.70.1290">
    <property type="entry name" value="Transposase IS200-like"/>
    <property type="match status" value="1"/>
</dbReference>
<evidence type="ECO:0000313" key="2">
    <source>
        <dbReference type="EMBL" id="MPM01820.1"/>
    </source>
</evidence>
<dbReference type="NCBIfam" id="NF033573">
    <property type="entry name" value="transpos_IS200"/>
    <property type="match status" value="1"/>
</dbReference>
<gene>
    <name evidence="2" type="ORF">SDC9_48060</name>
</gene>
<organism evidence="2">
    <name type="scientific">bioreactor metagenome</name>
    <dbReference type="NCBI Taxonomy" id="1076179"/>
    <lineage>
        <taxon>unclassified sequences</taxon>
        <taxon>metagenomes</taxon>
        <taxon>ecological metagenomes</taxon>
    </lineage>
</organism>
<evidence type="ECO:0000259" key="1">
    <source>
        <dbReference type="SMART" id="SM01321"/>
    </source>
</evidence>
<dbReference type="EMBL" id="VSSQ01000825">
    <property type="protein sequence ID" value="MPM01820.1"/>
    <property type="molecule type" value="Genomic_DNA"/>
</dbReference>
<proteinExistence type="predicted"/>
<name>A0A644WDD7_9ZZZZ</name>
<feature type="domain" description="Transposase IS200-like" evidence="1">
    <location>
        <begin position="5"/>
        <end position="119"/>
    </location>
</feature>
<dbReference type="GO" id="GO:0003677">
    <property type="term" value="F:DNA binding"/>
    <property type="evidence" value="ECO:0007669"/>
    <property type="project" value="InterPro"/>
</dbReference>
<dbReference type="InterPro" id="IPR002686">
    <property type="entry name" value="Transposase_17"/>
</dbReference>